<keyword evidence="1" id="KW-0812">Transmembrane</keyword>
<dbReference type="OrthoDB" id="4479226at2"/>
<accession>A0A4Y4DPU0</accession>
<protein>
    <submittedName>
        <fullName evidence="2">Uncharacterized protein</fullName>
    </submittedName>
</protein>
<keyword evidence="1" id="KW-0472">Membrane</keyword>
<evidence type="ECO:0000313" key="2">
    <source>
        <dbReference type="EMBL" id="GED07369.1"/>
    </source>
</evidence>
<dbReference type="Proteomes" id="UP000316612">
    <property type="component" value="Unassembled WGS sequence"/>
</dbReference>
<proteinExistence type="predicted"/>
<reference evidence="2 3" key="1">
    <citation type="submission" date="2019-06" db="EMBL/GenBank/DDBJ databases">
        <title>Whole genome shotgun sequence of Glutamicibacter uratoxydans NBRC 15515.</title>
        <authorList>
            <person name="Hosoyama A."/>
            <person name="Uohara A."/>
            <person name="Ohji S."/>
            <person name="Ichikawa N."/>
        </authorList>
    </citation>
    <scope>NUCLEOTIDE SEQUENCE [LARGE SCALE GENOMIC DNA]</scope>
    <source>
        <strain evidence="2 3">NBRC 15515</strain>
    </source>
</reference>
<feature type="transmembrane region" description="Helical" evidence="1">
    <location>
        <begin position="68"/>
        <end position="85"/>
    </location>
</feature>
<name>A0A4Y4DPU0_GLUUR</name>
<gene>
    <name evidence="2" type="ORF">AUR04nite_29010</name>
</gene>
<comment type="caution">
    <text evidence="2">The sequence shown here is derived from an EMBL/GenBank/DDBJ whole genome shotgun (WGS) entry which is preliminary data.</text>
</comment>
<keyword evidence="3" id="KW-1185">Reference proteome</keyword>
<organism evidence="2 3">
    <name type="scientific">Glutamicibacter uratoxydans</name>
    <name type="common">Arthrobacter uratoxydans</name>
    <dbReference type="NCBI Taxonomy" id="43667"/>
    <lineage>
        <taxon>Bacteria</taxon>
        <taxon>Bacillati</taxon>
        <taxon>Actinomycetota</taxon>
        <taxon>Actinomycetes</taxon>
        <taxon>Micrococcales</taxon>
        <taxon>Micrococcaceae</taxon>
        <taxon>Glutamicibacter</taxon>
    </lineage>
</organism>
<dbReference type="EMBL" id="BJNY01000019">
    <property type="protein sequence ID" value="GED07369.1"/>
    <property type="molecule type" value="Genomic_DNA"/>
</dbReference>
<dbReference type="AlphaFoldDB" id="A0A4Y4DPU0"/>
<evidence type="ECO:0000313" key="3">
    <source>
        <dbReference type="Proteomes" id="UP000316612"/>
    </source>
</evidence>
<feature type="transmembrane region" description="Helical" evidence="1">
    <location>
        <begin position="15"/>
        <end position="34"/>
    </location>
</feature>
<evidence type="ECO:0000256" key="1">
    <source>
        <dbReference type="SAM" id="Phobius"/>
    </source>
</evidence>
<sequence length="174" mass="19170">MASNPQPAGAALKRAVQWLGFWLAAFAALSVAVHWSAHEGELKADIDWMLTSFSAPLVWIVQEMPAPLATLIVGSAALATGLLGWSQKRKADQKAEWWRRIQYSIDLITSEKKDEVIVGTLILAHLGNENPQGKILLRRSTPISDHSDRELFRIIAEKLIGQVENNGAKLKEGP</sequence>
<keyword evidence="1" id="KW-1133">Transmembrane helix</keyword>
<dbReference type="RefSeq" id="WP_141366422.1">
    <property type="nucleotide sequence ID" value="NZ_BAAAJL010000005.1"/>
</dbReference>